<keyword evidence="2" id="KW-1185">Reference proteome</keyword>
<accession>A0A4C1WDB0</accession>
<proteinExistence type="predicted"/>
<name>A0A4C1WDB0_EUMVA</name>
<gene>
    <name evidence="1" type="ORF">EVAR_26789_1</name>
</gene>
<reference evidence="1 2" key="1">
    <citation type="journal article" date="2019" name="Commun. Biol.">
        <title>The bagworm genome reveals a unique fibroin gene that provides high tensile strength.</title>
        <authorList>
            <person name="Kono N."/>
            <person name="Nakamura H."/>
            <person name="Ohtoshi R."/>
            <person name="Tomita M."/>
            <person name="Numata K."/>
            <person name="Arakawa K."/>
        </authorList>
    </citation>
    <scope>NUCLEOTIDE SEQUENCE [LARGE SCALE GENOMIC DNA]</scope>
</reference>
<evidence type="ECO:0000313" key="2">
    <source>
        <dbReference type="Proteomes" id="UP000299102"/>
    </source>
</evidence>
<protein>
    <submittedName>
        <fullName evidence="1">Uncharacterized protein</fullName>
    </submittedName>
</protein>
<comment type="caution">
    <text evidence="1">The sequence shown here is derived from an EMBL/GenBank/DDBJ whole genome shotgun (WGS) entry which is preliminary data.</text>
</comment>
<sequence length="67" mass="7165">MIESEAEIEDEVEARRACVPAMKAGITYETPSPASKAEPLLELSVGLGLSVDKFALTAEARSQSTIR</sequence>
<evidence type="ECO:0000313" key="1">
    <source>
        <dbReference type="EMBL" id="GBP49081.1"/>
    </source>
</evidence>
<dbReference type="Proteomes" id="UP000299102">
    <property type="component" value="Unassembled WGS sequence"/>
</dbReference>
<dbReference type="AlphaFoldDB" id="A0A4C1WDB0"/>
<organism evidence="1 2">
    <name type="scientific">Eumeta variegata</name>
    <name type="common">Bagworm moth</name>
    <name type="synonym">Eumeta japonica</name>
    <dbReference type="NCBI Taxonomy" id="151549"/>
    <lineage>
        <taxon>Eukaryota</taxon>
        <taxon>Metazoa</taxon>
        <taxon>Ecdysozoa</taxon>
        <taxon>Arthropoda</taxon>
        <taxon>Hexapoda</taxon>
        <taxon>Insecta</taxon>
        <taxon>Pterygota</taxon>
        <taxon>Neoptera</taxon>
        <taxon>Endopterygota</taxon>
        <taxon>Lepidoptera</taxon>
        <taxon>Glossata</taxon>
        <taxon>Ditrysia</taxon>
        <taxon>Tineoidea</taxon>
        <taxon>Psychidae</taxon>
        <taxon>Oiketicinae</taxon>
        <taxon>Eumeta</taxon>
    </lineage>
</organism>
<dbReference type="EMBL" id="BGZK01000537">
    <property type="protein sequence ID" value="GBP49081.1"/>
    <property type="molecule type" value="Genomic_DNA"/>
</dbReference>